<name>A0AAD5WGG8_PARTN</name>
<accession>A0AAD5WGG8</accession>
<reference evidence="2" key="1">
    <citation type="submission" date="2021-06" db="EMBL/GenBank/DDBJ databases">
        <title>Parelaphostrongylus tenuis whole genome reference sequence.</title>
        <authorList>
            <person name="Garwood T.J."/>
            <person name="Larsen P.A."/>
            <person name="Fountain-Jones N.M."/>
            <person name="Garbe J.R."/>
            <person name="Macchietto M.G."/>
            <person name="Kania S.A."/>
            <person name="Gerhold R.W."/>
            <person name="Richards J.E."/>
            <person name="Wolf T.M."/>
        </authorList>
    </citation>
    <scope>NUCLEOTIDE SEQUENCE</scope>
    <source>
        <strain evidence="2">MNPRO001-30</strain>
        <tissue evidence="2">Meninges</tissue>
    </source>
</reference>
<keyword evidence="1" id="KW-0812">Transmembrane</keyword>
<evidence type="ECO:0000313" key="3">
    <source>
        <dbReference type="Proteomes" id="UP001196413"/>
    </source>
</evidence>
<proteinExistence type="predicted"/>
<dbReference type="Proteomes" id="UP001196413">
    <property type="component" value="Unassembled WGS sequence"/>
</dbReference>
<keyword evidence="1" id="KW-1133">Transmembrane helix</keyword>
<comment type="caution">
    <text evidence="2">The sequence shown here is derived from an EMBL/GenBank/DDBJ whole genome shotgun (WGS) entry which is preliminary data.</text>
</comment>
<keyword evidence="1" id="KW-0472">Membrane</keyword>
<evidence type="ECO:0000313" key="2">
    <source>
        <dbReference type="EMBL" id="KAJ1368708.1"/>
    </source>
</evidence>
<organism evidence="2 3">
    <name type="scientific">Parelaphostrongylus tenuis</name>
    <name type="common">Meningeal worm</name>
    <dbReference type="NCBI Taxonomy" id="148309"/>
    <lineage>
        <taxon>Eukaryota</taxon>
        <taxon>Metazoa</taxon>
        <taxon>Ecdysozoa</taxon>
        <taxon>Nematoda</taxon>
        <taxon>Chromadorea</taxon>
        <taxon>Rhabditida</taxon>
        <taxon>Rhabditina</taxon>
        <taxon>Rhabditomorpha</taxon>
        <taxon>Strongyloidea</taxon>
        <taxon>Metastrongylidae</taxon>
        <taxon>Parelaphostrongylus</taxon>
    </lineage>
</organism>
<dbReference type="AlphaFoldDB" id="A0AAD5WGG8"/>
<protein>
    <submittedName>
        <fullName evidence="2">Uncharacterized protein</fullName>
    </submittedName>
</protein>
<keyword evidence="3" id="KW-1185">Reference proteome</keyword>
<sequence length="201" mass="22767">MDATRPTRVGFDPRVDRFRSHTVAAFDAFRFSAVYSAVPLSDGRHTSDRSRGRVVCSKHINYLPLWLVFLIAPDFFIVYFICAVCDPDGRDNVAYDEVGVVDPRVLRRICVNITLVRSAFREETRAFPLLSPLPVLTPCAGVLFGNGIVPHVRRRGRCFDRLFEHVYLFGHIRVTAIRFRRPSVSLPGFIIVNSIPNPPVP</sequence>
<feature type="transmembrane region" description="Helical" evidence="1">
    <location>
        <begin position="60"/>
        <end position="81"/>
    </location>
</feature>
<dbReference type="EMBL" id="JAHQIW010006276">
    <property type="protein sequence ID" value="KAJ1368708.1"/>
    <property type="molecule type" value="Genomic_DNA"/>
</dbReference>
<gene>
    <name evidence="2" type="ORF">KIN20_029964</name>
</gene>
<evidence type="ECO:0000256" key="1">
    <source>
        <dbReference type="SAM" id="Phobius"/>
    </source>
</evidence>